<sequence>MFFHGCGVKQSAFLSKAFCLLFTVMLFLITLTPNAALAREVTVKLVWQFPETGWLEIEVRKGSYTLDYNDVSVSLTAGDRCQIGQSSMADFLAVGDQFVILEKNKVKFTSQDQGVFRVREPEKDWISYRGNLSIVKENGCWKLYNSLEQEDYLKGVVPIEMSNAWAAKGFEALKAQAVAARTYLLKNINGGVITDSPDIHQAYLGRSVEGEASQAVTATTGEVLTDQDTGRPISIFYSSHNGGYMEAPQNVWQNQDAHYTSTPDPFSNGIGGYTDHWRFVIAADVLGEAFDLAPVRQVKLAKYVSGRVYRVVLQDWLGNEKLVSGGDFVRKFYPEGPLSNDSFLGRLFQVEYIMPVLQKNTPETPEISLTGNSLAGTSAEEGTGPLLSRIKSSNDGIAEKPGIYGVFVFNGRGWGHGVGMSQWGAYDMAMQGYSYQDILNYYYKNIDLVKME</sequence>
<accession>A0A857DJH5</accession>
<dbReference type="InterPro" id="IPR013693">
    <property type="entry name" value="SpoIID/LytB_N"/>
</dbReference>
<gene>
    <name evidence="2" type="ORF">GQ588_08985</name>
</gene>
<dbReference type="NCBIfam" id="TIGR02669">
    <property type="entry name" value="SpoIID_LytB"/>
    <property type="match status" value="1"/>
</dbReference>
<dbReference type="Pfam" id="PF08486">
    <property type="entry name" value="SpoIID"/>
    <property type="match status" value="1"/>
</dbReference>
<name>A0A857DJH5_9FIRM</name>
<dbReference type="Proteomes" id="UP000430508">
    <property type="component" value="Chromosome"/>
</dbReference>
<dbReference type="EMBL" id="CP046996">
    <property type="protein sequence ID" value="QHA00758.1"/>
    <property type="molecule type" value="Genomic_DNA"/>
</dbReference>
<protein>
    <submittedName>
        <fullName evidence="2">SpoIID/LytB domain-containing protein</fullName>
    </submittedName>
</protein>
<evidence type="ECO:0000259" key="1">
    <source>
        <dbReference type="Pfam" id="PF08486"/>
    </source>
</evidence>
<evidence type="ECO:0000313" key="2">
    <source>
        <dbReference type="EMBL" id="QHA00758.1"/>
    </source>
</evidence>
<dbReference type="AlphaFoldDB" id="A0A857DJH5"/>
<dbReference type="GO" id="GO:0030435">
    <property type="term" value="P:sporulation resulting in formation of a cellular spore"/>
    <property type="evidence" value="ECO:0007669"/>
    <property type="project" value="InterPro"/>
</dbReference>
<dbReference type="RefSeq" id="WP_019225940.1">
    <property type="nucleotide sequence ID" value="NZ_CP046996.1"/>
</dbReference>
<proteinExistence type="predicted"/>
<reference evidence="2 3" key="1">
    <citation type="submission" date="2019-12" db="EMBL/GenBank/DDBJ databases">
        <title>Sequence classification of anaerobic respiratory reductive dehalogenases: First we see many, then we see few.</title>
        <authorList>
            <person name="Molenda O."/>
            <person name="Puentes Jacome L.A."/>
            <person name="Cao X."/>
            <person name="Nesbo C.L."/>
            <person name="Tang S."/>
            <person name="Morson N."/>
            <person name="Patron J."/>
            <person name="Lomheim L."/>
            <person name="Wishart D.S."/>
            <person name="Edwards E.A."/>
        </authorList>
    </citation>
    <scope>NUCLEOTIDE SEQUENCE [LARGE SCALE GENOMIC DNA]</scope>
    <source>
        <strain evidence="2 3">12DCA</strain>
    </source>
</reference>
<feature type="domain" description="Sporulation stage II protein D amidase enhancer LytB N-terminal" evidence="1">
    <location>
        <begin position="139"/>
        <end position="225"/>
    </location>
</feature>
<evidence type="ECO:0000313" key="3">
    <source>
        <dbReference type="Proteomes" id="UP000430508"/>
    </source>
</evidence>
<organism evidence="2 3">
    <name type="scientific">Dehalobacter restrictus</name>
    <dbReference type="NCBI Taxonomy" id="55583"/>
    <lineage>
        <taxon>Bacteria</taxon>
        <taxon>Bacillati</taxon>
        <taxon>Bacillota</taxon>
        <taxon>Clostridia</taxon>
        <taxon>Eubacteriales</taxon>
        <taxon>Desulfitobacteriaceae</taxon>
        <taxon>Dehalobacter</taxon>
    </lineage>
</organism>
<dbReference type="InterPro" id="IPR013486">
    <property type="entry name" value="SpoIID/LytB"/>
</dbReference>